<name>A0ABC8T6V1_9AQUA</name>
<evidence type="ECO:0000313" key="4">
    <source>
        <dbReference type="Proteomes" id="UP001642360"/>
    </source>
</evidence>
<dbReference type="Proteomes" id="UP001642360">
    <property type="component" value="Unassembled WGS sequence"/>
</dbReference>
<keyword evidence="2" id="KW-0812">Transmembrane</keyword>
<sequence length="129" mass="14342">MASCLSPPIYTPSSPTIQCTPFLLCRYSPNHFFSFTAHLHRSSLLFPTRPNSWYRRCRAASPGPPSPPESDPPTGDEPTSSSGNAATFSTFQDTLQILFAVLFWMSLFFWASAWDGRNNGGSNKGSRFR</sequence>
<dbReference type="PANTHER" id="PTHR37706:SF2">
    <property type="entry name" value="TRANSMEMBRANE PROTEIN"/>
    <property type="match status" value="1"/>
</dbReference>
<protein>
    <submittedName>
        <fullName evidence="3">Uncharacterized protein</fullName>
    </submittedName>
</protein>
<organism evidence="3 4">
    <name type="scientific">Ilex paraguariensis</name>
    <name type="common">yerba mate</name>
    <dbReference type="NCBI Taxonomy" id="185542"/>
    <lineage>
        <taxon>Eukaryota</taxon>
        <taxon>Viridiplantae</taxon>
        <taxon>Streptophyta</taxon>
        <taxon>Embryophyta</taxon>
        <taxon>Tracheophyta</taxon>
        <taxon>Spermatophyta</taxon>
        <taxon>Magnoliopsida</taxon>
        <taxon>eudicotyledons</taxon>
        <taxon>Gunneridae</taxon>
        <taxon>Pentapetalae</taxon>
        <taxon>asterids</taxon>
        <taxon>campanulids</taxon>
        <taxon>Aquifoliales</taxon>
        <taxon>Aquifoliaceae</taxon>
        <taxon>Ilex</taxon>
    </lineage>
</organism>
<feature type="region of interest" description="Disordered" evidence="1">
    <location>
        <begin position="57"/>
        <end position="85"/>
    </location>
</feature>
<feature type="transmembrane region" description="Helical" evidence="2">
    <location>
        <begin position="95"/>
        <end position="114"/>
    </location>
</feature>
<keyword evidence="2" id="KW-0472">Membrane</keyword>
<keyword evidence="2" id="KW-1133">Transmembrane helix</keyword>
<reference evidence="3 4" key="1">
    <citation type="submission" date="2024-02" db="EMBL/GenBank/DDBJ databases">
        <authorList>
            <person name="Vignale AGUSTIN F."/>
            <person name="Sosa J E."/>
            <person name="Modenutti C."/>
        </authorList>
    </citation>
    <scope>NUCLEOTIDE SEQUENCE [LARGE SCALE GENOMIC DNA]</scope>
</reference>
<comment type="caution">
    <text evidence="3">The sequence shown here is derived from an EMBL/GenBank/DDBJ whole genome shotgun (WGS) entry which is preliminary data.</text>
</comment>
<feature type="compositionally biased region" description="Pro residues" evidence="1">
    <location>
        <begin position="62"/>
        <end position="71"/>
    </location>
</feature>
<accession>A0ABC8T6V1</accession>
<dbReference type="AlphaFoldDB" id="A0ABC8T6V1"/>
<proteinExistence type="predicted"/>
<evidence type="ECO:0000256" key="2">
    <source>
        <dbReference type="SAM" id="Phobius"/>
    </source>
</evidence>
<dbReference type="PANTHER" id="PTHR37706">
    <property type="entry name" value="TRANSMEMBRANE PROTEIN"/>
    <property type="match status" value="1"/>
</dbReference>
<evidence type="ECO:0000256" key="1">
    <source>
        <dbReference type="SAM" id="MobiDB-lite"/>
    </source>
</evidence>
<gene>
    <name evidence="3" type="ORF">ILEXP_LOCUS34019</name>
</gene>
<dbReference type="EMBL" id="CAUOFW020004281">
    <property type="protein sequence ID" value="CAK9164875.1"/>
    <property type="molecule type" value="Genomic_DNA"/>
</dbReference>
<keyword evidence="4" id="KW-1185">Reference proteome</keyword>
<evidence type="ECO:0000313" key="3">
    <source>
        <dbReference type="EMBL" id="CAK9164875.1"/>
    </source>
</evidence>